<comment type="caution">
    <text evidence="1">The sequence shown here is derived from an EMBL/GenBank/DDBJ whole genome shotgun (WGS) entry which is preliminary data.</text>
</comment>
<sequence length="290" mass="31542">MASSRKKRSRAVVTLLLCLAAVCIVAALVLYGLANRKLKALQQGADFEFTYAVTSQGGTTHPALYSILDQAGATEGRMTGLYSPGQLQLYLYSRDAATTETSGDNFFTDVYIDADQTLFNAGKLYRTLRDSVVSSYPLVGTFFPEWSLPNYVSQAQLAQMLGVPDSQVAMQDMSGYTLKLDPKWIVHPDYDPQGFTYFQFPSEGVGSPTLVLGLPLKSLLFDDSIPVDIHLEIPAHDVSVTLTGSVAPVVNSLSAPTDLIQDSDIASFVQLRQTLEQIAQLVQSTLNAIQ</sequence>
<accession>A0A329TT30</accession>
<name>A0A329TT30_9FIRM</name>
<organism evidence="1 2">
    <name type="scientific">Faecalibacterium prausnitzii</name>
    <dbReference type="NCBI Taxonomy" id="853"/>
    <lineage>
        <taxon>Bacteria</taxon>
        <taxon>Bacillati</taxon>
        <taxon>Bacillota</taxon>
        <taxon>Clostridia</taxon>
        <taxon>Eubacteriales</taxon>
        <taxon>Oscillospiraceae</taxon>
        <taxon>Faecalibacterium</taxon>
    </lineage>
</organism>
<evidence type="ECO:0000313" key="2">
    <source>
        <dbReference type="Proteomes" id="UP000251634"/>
    </source>
</evidence>
<protein>
    <submittedName>
        <fullName evidence="1">Uncharacterized protein</fullName>
    </submittedName>
</protein>
<reference evidence="1 2" key="1">
    <citation type="submission" date="2018-02" db="EMBL/GenBank/DDBJ databases">
        <title>Complete genome sequencing of Faecalibacterium prausnitzii strains isolated from the human gut.</title>
        <authorList>
            <person name="Fitzgerald B.C."/>
            <person name="Shkoporov A.N."/>
            <person name="Ross P.R."/>
            <person name="Hill C."/>
        </authorList>
    </citation>
    <scope>NUCLEOTIDE SEQUENCE [LARGE SCALE GENOMIC DNA]</scope>
    <source>
        <strain evidence="1 2">APC942/8-14-2</strain>
    </source>
</reference>
<dbReference type="EMBL" id="PRKZ01000001">
    <property type="protein sequence ID" value="RAW52020.1"/>
    <property type="molecule type" value="Genomic_DNA"/>
</dbReference>
<dbReference type="Proteomes" id="UP000251634">
    <property type="component" value="Unassembled WGS sequence"/>
</dbReference>
<evidence type="ECO:0000313" key="1">
    <source>
        <dbReference type="EMBL" id="RAW52020.1"/>
    </source>
</evidence>
<proteinExistence type="predicted"/>
<gene>
    <name evidence="1" type="ORF">C4N25_00970</name>
</gene>
<dbReference type="RefSeq" id="WP_112114631.1">
    <property type="nucleotide sequence ID" value="NZ_PRKZ01000001.1"/>
</dbReference>
<dbReference type="AlphaFoldDB" id="A0A329TT30"/>